<dbReference type="EMBL" id="LGTL01000002">
    <property type="protein sequence ID" value="KPA84983.1"/>
    <property type="molecule type" value="Genomic_DNA"/>
</dbReference>
<feature type="compositionally biased region" description="Low complexity" evidence="1">
    <location>
        <begin position="143"/>
        <end position="159"/>
    </location>
</feature>
<evidence type="ECO:0000313" key="3">
    <source>
        <dbReference type="EMBL" id="KPA84983.1"/>
    </source>
</evidence>
<feature type="transmembrane region" description="Helical" evidence="2">
    <location>
        <begin position="639"/>
        <end position="657"/>
    </location>
</feature>
<feature type="transmembrane region" description="Helical" evidence="2">
    <location>
        <begin position="707"/>
        <end position="724"/>
    </location>
</feature>
<evidence type="ECO:0000256" key="1">
    <source>
        <dbReference type="SAM" id="MobiDB-lite"/>
    </source>
</evidence>
<feature type="compositionally biased region" description="Low complexity" evidence="1">
    <location>
        <begin position="192"/>
        <end position="215"/>
    </location>
</feature>
<evidence type="ECO:0000313" key="4">
    <source>
        <dbReference type="Proteomes" id="UP000037923"/>
    </source>
</evidence>
<feature type="transmembrane region" description="Helical" evidence="2">
    <location>
        <begin position="736"/>
        <end position="757"/>
    </location>
</feature>
<evidence type="ECO:0000256" key="2">
    <source>
        <dbReference type="SAM" id="Phobius"/>
    </source>
</evidence>
<feature type="region of interest" description="Disordered" evidence="1">
    <location>
        <begin position="1"/>
        <end position="52"/>
    </location>
</feature>
<dbReference type="OrthoDB" id="273743at2759"/>
<feature type="region of interest" description="Disordered" evidence="1">
    <location>
        <begin position="192"/>
        <end position="232"/>
    </location>
</feature>
<feature type="compositionally biased region" description="Low complexity" evidence="1">
    <location>
        <begin position="35"/>
        <end position="48"/>
    </location>
</feature>
<feature type="region of interest" description="Disordered" evidence="1">
    <location>
        <begin position="127"/>
        <end position="167"/>
    </location>
</feature>
<name>A0A0M9G8Q3_LEPPY</name>
<dbReference type="RefSeq" id="XP_015663422.1">
    <property type="nucleotide sequence ID" value="XM_015797902.1"/>
</dbReference>
<feature type="compositionally biased region" description="Polar residues" evidence="1">
    <location>
        <begin position="127"/>
        <end position="141"/>
    </location>
</feature>
<feature type="transmembrane region" description="Helical" evidence="2">
    <location>
        <begin position="596"/>
        <end position="618"/>
    </location>
</feature>
<keyword evidence="2" id="KW-0812">Transmembrane</keyword>
<dbReference type="Proteomes" id="UP000037923">
    <property type="component" value="Unassembled WGS sequence"/>
</dbReference>
<accession>A0A0M9G8Q3</accession>
<comment type="caution">
    <text evidence="3">The sequence shown here is derived from an EMBL/GenBank/DDBJ whole genome shotgun (WGS) entry which is preliminary data.</text>
</comment>
<feature type="transmembrane region" description="Helical" evidence="2">
    <location>
        <begin position="769"/>
        <end position="794"/>
    </location>
</feature>
<dbReference type="VEuPathDB" id="TriTrypDB:LpyrH10_02_3930"/>
<protein>
    <submittedName>
        <fullName evidence="3">Uncharacterized protein</fullName>
    </submittedName>
</protein>
<keyword evidence="4" id="KW-1185">Reference proteome</keyword>
<dbReference type="AlphaFoldDB" id="A0A0M9G8Q3"/>
<feature type="transmembrane region" description="Helical" evidence="2">
    <location>
        <begin position="451"/>
        <end position="476"/>
    </location>
</feature>
<feature type="compositionally biased region" description="Basic and acidic residues" evidence="1">
    <location>
        <begin position="309"/>
        <end position="338"/>
    </location>
</feature>
<sequence length="807" mass="85121">MENRRRGSDVLDGPSAAAPTGSARQSRTSRDPRDSQASTGTNASASSADNHTRTQSIAFTTSDHGVVSVNLTDLSNALGVRRGDVVSQRLMFQARSAPSYHIERSLLTSALGSPSVLCADAATTATISPSTNAPSASNVSRVNDASAANTDSSANDGAATVPSPPVARAAHYQRRLSTLRGTQWLDNEVNAQPAASAQSPGPLPASSAASAGLSPHARPRRGTPPPPGGANALRRALAGDGSPFAVVAGSVPSLLRYSGGSLLSCAGSVRPALFAAASRRPSGRSSGGRDGWREEDVGDGESPLDDGNDNERTRLLSPSPRRDGVARSSDVQERDRLSVPRRRSSSSAAASRSSGPPTPTPPTLQIDDIAADSAGPASATSPSRSVHFSENVIESISIARSEDEYMRLLVVYSRPWYAYVFLTVFGCLFSLAVLSNLYLERGLPLVRDRAISVPFMFFLISGFGTVGMLLHLVAVWRPDGEEEQGFFADPDQWSQLPPLWTLGVLFIGGLTSSLVFGYAMVSTVAVVMVIGLVGHFIAECLHRGDDEGGDCITSWDAVGGVVAGLGALLAAASGAMEQLLDDGSDKSSEARSSLQVGLLVLMGWGVSVLVSGICWTLFTRRLREISQRVSQQFLLTSSLAVWTAALGIAAYVINVLLSSDAAMQTVDVMSRRRTGASSSAFQTHLPAEQRQNMAEVLVPCYSLFPDLAILLSGGLCFLMCWYAYHMVSFYVDHIAGAACMIIGASLSTVPLIVLLALHTWPASKPELWAAMLVLSLTGTLALVLGAGMVVYGGVRYRREVEIRIVVD</sequence>
<feature type="region of interest" description="Disordered" evidence="1">
    <location>
        <begin position="276"/>
        <end position="368"/>
    </location>
</feature>
<feature type="compositionally biased region" description="Acidic residues" evidence="1">
    <location>
        <begin position="296"/>
        <end position="308"/>
    </location>
</feature>
<feature type="transmembrane region" description="Helical" evidence="2">
    <location>
        <begin position="416"/>
        <end position="439"/>
    </location>
</feature>
<dbReference type="OMA" id="YVDHIAG"/>
<keyword evidence="2" id="KW-1133">Transmembrane helix</keyword>
<feature type="compositionally biased region" description="Low complexity" evidence="1">
    <location>
        <begin position="345"/>
        <end position="355"/>
    </location>
</feature>
<gene>
    <name evidence="3" type="ORF">ABB37_01419</name>
</gene>
<organism evidence="3 4">
    <name type="scientific">Leptomonas pyrrhocoris</name>
    <name type="common">Firebug parasite</name>
    <dbReference type="NCBI Taxonomy" id="157538"/>
    <lineage>
        <taxon>Eukaryota</taxon>
        <taxon>Discoba</taxon>
        <taxon>Euglenozoa</taxon>
        <taxon>Kinetoplastea</taxon>
        <taxon>Metakinetoplastina</taxon>
        <taxon>Trypanosomatida</taxon>
        <taxon>Trypanosomatidae</taxon>
        <taxon>Leishmaniinae</taxon>
        <taxon>Leptomonas</taxon>
    </lineage>
</organism>
<keyword evidence="2" id="KW-0472">Membrane</keyword>
<dbReference type="GeneID" id="26901714"/>
<proteinExistence type="predicted"/>
<feature type="transmembrane region" description="Helical" evidence="2">
    <location>
        <begin position="554"/>
        <end position="576"/>
    </location>
</feature>
<feature type="transmembrane region" description="Helical" evidence="2">
    <location>
        <begin position="500"/>
        <end position="533"/>
    </location>
</feature>
<reference evidence="3 4" key="1">
    <citation type="submission" date="2015-07" db="EMBL/GenBank/DDBJ databases">
        <title>High-quality genome of monoxenous trypanosomatid Leptomonas pyrrhocoris.</title>
        <authorList>
            <person name="Flegontov P."/>
            <person name="Butenko A."/>
            <person name="Firsov S."/>
            <person name="Vlcek C."/>
            <person name="Logacheva M.D."/>
            <person name="Field M."/>
            <person name="Filatov D."/>
            <person name="Flegontova O."/>
            <person name="Gerasimov E."/>
            <person name="Jackson A.P."/>
            <person name="Kelly S."/>
            <person name="Opperdoes F."/>
            <person name="O'Reilly A."/>
            <person name="Votypka J."/>
            <person name="Yurchenko V."/>
            <person name="Lukes J."/>
        </authorList>
    </citation>
    <scope>NUCLEOTIDE SEQUENCE [LARGE SCALE GENOMIC DNA]</scope>
    <source>
        <strain evidence="3">H10</strain>
    </source>
</reference>